<evidence type="ECO:0000256" key="1">
    <source>
        <dbReference type="SAM" id="Phobius"/>
    </source>
</evidence>
<evidence type="ECO:0000313" key="5">
    <source>
        <dbReference type="Proteomes" id="UP000825179"/>
    </source>
</evidence>
<dbReference type="EMBL" id="CP082237">
    <property type="protein sequence ID" value="QZT32690.1"/>
    <property type="molecule type" value="Genomic_DNA"/>
</dbReference>
<dbReference type="EMBL" id="AFCE01000116">
    <property type="protein sequence ID" value="EGL83271.1"/>
    <property type="molecule type" value="Genomic_DNA"/>
</dbReference>
<protein>
    <submittedName>
        <fullName evidence="2">Uncharacterized protein</fullName>
    </submittedName>
</protein>
<sequence>MVRVGWQKEEGYALYLVMVISLFLFLILAHLLGTYVNQTKMIRAKELQVRAENLVLSAVALWTAQELNDQEGDGDSPAKTREWMIDLQDGTVTLKQESEYGDVVVLTIEARVKDSDVKRRVRVTVNLDTGEIVGWRNL</sequence>
<reference evidence="3 5" key="2">
    <citation type="journal article" date="2020" name="Extremophiles">
        <title>Genomic analysis of Caldalkalibacillus thermarum TA2.A1 reveals aerobic alkaliphilic metabolism and evolutionary hallmarks linking alkaliphilic bacteria and plant life.</title>
        <authorList>
            <person name="de Jong S.I."/>
            <person name="van den Broek M.A."/>
            <person name="Merkel A.Y."/>
            <person name="de la Torre Cortes P."/>
            <person name="Kalamorz F."/>
            <person name="Cook G.M."/>
            <person name="van Loosdrecht M.C.M."/>
            <person name="McMillan D.G.G."/>
        </authorList>
    </citation>
    <scope>NUCLEOTIDE SEQUENCE [LARGE SCALE GENOMIC DNA]</scope>
    <source>
        <strain evidence="3 5">TA2.A1</strain>
    </source>
</reference>
<dbReference type="Proteomes" id="UP000825179">
    <property type="component" value="Chromosome"/>
</dbReference>
<evidence type="ECO:0000313" key="3">
    <source>
        <dbReference type="EMBL" id="QZT32690.1"/>
    </source>
</evidence>
<proteinExistence type="predicted"/>
<dbReference type="AlphaFoldDB" id="F5L5V9"/>
<keyword evidence="1" id="KW-0472">Membrane</keyword>
<name>F5L5V9_CALTT</name>
<dbReference type="RefSeq" id="WP_007503993.1">
    <property type="nucleotide sequence ID" value="NZ_AFCE01000116.1"/>
</dbReference>
<dbReference type="KEGG" id="cthu:HUR95_09845"/>
<evidence type="ECO:0000313" key="2">
    <source>
        <dbReference type="EMBL" id="EGL83271.1"/>
    </source>
</evidence>
<accession>F5L5V9</accession>
<evidence type="ECO:0000313" key="4">
    <source>
        <dbReference type="Proteomes" id="UP000010716"/>
    </source>
</evidence>
<gene>
    <name evidence="2" type="ORF">CathTA2_1172</name>
    <name evidence="3" type="ORF">HUR95_09845</name>
</gene>
<feature type="transmembrane region" description="Helical" evidence="1">
    <location>
        <begin position="12"/>
        <end position="36"/>
    </location>
</feature>
<keyword evidence="5" id="KW-1185">Reference proteome</keyword>
<organism evidence="2 4">
    <name type="scientific">Caldalkalibacillus thermarum (strain TA2.A1)</name>
    <dbReference type="NCBI Taxonomy" id="986075"/>
    <lineage>
        <taxon>Bacteria</taxon>
        <taxon>Bacillati</taxon>
        <taxon>Bacillota</taxon>
        <taxon>Bacilli</taxon>
        <taxon>Bacillales</taxon>
        <taxon>Bacillaceae</taxon>
        <taxon>Caldalkalibacillus</taxon>
    </lineage>
</organism>
<dbReference type="Proteomes" id="UP000010716">
    <property type="component" value="Unassembled WGS sequence"/>
</dbReference>
<reference evidence="2 4" key="1">
    <citation type="journal article" date="2011" name="J. Bacteriol.">
        <title>Draft genome sequence of the thermoalkaliphilic Caldalkalibacillus thermarum strain TA2.A1.</title>
        <authorList>
            <person name="Kalamorz F."/>
            <person name="Keis S."/>
            <person name="McMillan D.G."/>
            <person name="Olsson K."/>
            <person name="Stanton J.A."/>
            <person name="Stockwell P."/>
            <person name="Black M.A."/>
            <person name="Klingeman D.M."/>
            <person name="Land M.L."/>
            <person name="Han C.S."/>
            <person name="Martin S.L."/>
            <person name="Becher S.A."/>
            <person name="Peddie C.J."/>
            <person name="Morgan H.W."/>
            <person name="Matthies D."/>
            <person name="Preiss L."/>
            <person name="Meier T."/>
            <person name="Brown S.D."/>
            <person name="Cook G.M."/>
        </authorList>
    </citation>
    <scope>NUCLEOTIDE SEQUENCE [LARGE SCALE GENOMIC DNA]</scope>
    <source>
        <strain evidence="2 4">TA2.A1</strain>
    </source>
</reference>
<reference evidence="3" key="3">
    <citation type="submission" date="2021-08" db="EMBL/GenBank/DDBJ databases">
        <authorList>
            <person name="de Jong S."/>
            <person name="van den Broek M."/>
            <person name="Merkel A."/>
            <person name="de la Torre Cortes P."/>
            <person name="Kalamorz F."/>
            <person name="Cook G."/>
            <person name="van Loosdrecht M."/>
            <person name="McMillan D."/>
        </authorList>
    </citation>
    <scope>NUCLEOTIDE SEQUENCE</scope>
    <source>
        <strain evidence="3">TA2.A1</strain>
    </source>
</reference>
<keyword evidence="1" id="KW-0812">Transmembrane</keyword>
<keyword evidence="1" id="KW-1133">Transmembrane helix</keyword>